<feature type="binding site" evidence="1">
    <location>
        <position position="222"/>
    </location>
    <ligand>
        <name>Mg(2+)</name>
        <dbReference type="ChEBI" id="CHEBI:18420"/>
        <label>3</label>
    </ligand>
</feature>
<dbReference type="NCBIfam" id="NF004351">
    <property type="entry name" value="PRK05731.1-4"/>
    <property type="match status" value="1"/>
</dbReference>
<accession>A0A7Z0WJS3</accession>
<dbReference type="GO" id="GO:0009228">
    <property type="term" value="P:thiamine biosynthetic process"/>
    <property type="evidence" value="ECO:0007669"/>
    <property type="project" value="UniProtKB-KW"/>
</dbReference>
<dbReference type="Proteomes" id="UP000185696">
    <property type="component" value="Unassembled WGS sequence"/>
</dbReference>
<feature type="binding site" evidence="1">
    <location>
        <position position="57"/>
    </location>
    <ligand>
        <name>Mg(2+)</name>
        <dbReference type="ChEBI" id="CHEBI:18420"/>
        <label>1</label>
    </ligand>
</feature>
<dbReference type="InterPro" id="IPR016188">
    <property type="entry name" value="PurM-like_N"/>
</dbReference>
<keyword evidence="1" id="KW-0547">Nucleotide-binding</keyword>
<reference evidence="3 4" key="1">
    <citation type="submission" date="2016-12" db="EMBL/GenBank/DDBJ databases">
        <title>The draft genome sequence of Actinophytocola xinjiangensis.</title>
        <authorList>
            <person name="Wang W."/>
            <person name="Yuan L."/>
        </authorList>
    </citation>
    <scope>NUCLEOTIDE SEQUENCE [LARGE SCALE GENOMIC DNA]</scope>
    <source>
        <strain evidence="3 4">CGMCC 4.4663</strain>
    </source>
</reference>
<keyword evidence="1" id="KW-0808">Transferase</keyword>
<dbReference type="InterPro" id="IPR006283">
    <property type="entry name" value="ThiL-like"/>
</dbReference>
<dbReference type="Gene3D" id="3.90.650.10">
    <property type="entry name" value="PurM-like C-terminal domain"/>
    <property type="match status" value="1"/>
</dbReference>
<evidence type="ECO:0000256" key="1">
    <source>
        <dbReference type="HAMAP-Rule" id="MF_02128"/>
    </source>
</evidence>
<dbReference type="Pfam" id="PF00586">
    <property type="entry name" value="AIRS"/>
    <property type="match status" value="1"/>
</dbReference>
<dbReference type="EMBL" id="MSIF01000012">
    <property type="protein sequence ID" value="OLF08394.1"/>
    <property type="molecule type" value="Genomic_DNA"/>
</dbReference>
<evidence type="ECO:0000313" key="3">
    <source>
        <dbReference type="EMBL" id="OLF08394.1"/>
    </source>
</evidence>
<comment type="function">
    <text evidence="1">Catalyzes the ATP-dependent phosphorylation of thiamine-monophosphate (TMP) to form thiamine-pyrophosphate (TPP), the active form of vitamin B1.</text>
</comment>
<dbReference type="GO" id="GO:0009030">
    <property type="term" value="F:thiamine-phosphate kinase activity"/>
    <property type="evidence" value="ECO:0007669"/>
    <property type="project" value="UniProtKB-UniRule"/>
</dbReference>
<evidence type="ECO:0000313" key="4">
    <source>
        <dbReference type="Proteomes" id="UP000185696"/>
    </source>
</evidence>
<dbReference type="SUPFAM" id="SSF55326">
    <property type="entry name" value="PurM N-terminal domain-like"/>
    <property type="match status" value="1"/>
</dbReference>
<dbReference type="InterPro" id="IPR036676">
    <property type="entry name" value="PurM-like_C_sf"/>
</dbReference>
<feature type="binding site" evidence="1">
    <location>
        <position position="318"/>
    </location>
    <ligand>
        <name>substrate</name>
    </ligand>
</feature>
<dbReference type="GO" id="GO:0000287">
    <property type="term" value="F:magnesium ion binding"/>
    <property type="evidence" value="ECO:0007669"/>
    <property type="project" value="UniProtKB-UniRule"/>
</dbReference>
<feature type="binding site" evidence="1">
    <location>
        <position position="65"/>
    </location>
    <ligand>
        <name>substrate</name>
    </ligand>
</feature>
<gene>
    <name evidence="1" type="primary">thiL</name>
    <name evidence="3" type="ORF">BLA60_23545</name>
</gene>
<feature type="binding site" evidence="1">
    <location>
        <position position="275"/>
    </location>
    <ligand>
        <name>substrate</name>
    </ligand>
</feature>
<dbReference type="EC" id="2.7.4.16" evidence="1"/>
<dbReference type="SUPFAM" id="SSF56042">
    <property type="entry name" value="PurM C-terminal domain-like"/>
    <property type="match status" value="1"/>
</dbReference>
<sequence>MVVPESDEPRETVGDVGEFGLIRRVTAGRRQPATTLLGPGDDAAVVAAPDGRVVTTTDVLVEGVHFRMDWSTPEHVGRKAIAVNVSDIAAMGAVPTGLLVGVACPRTTPAEVIEGMVSGMWQEAARAGAGIVGGDVVAAEQIVISVTALGDLEGRAPITRGGALPGDVVAVCGRLGWSAAGLAVLGRGFRSPVSVVGAYRSPEPPYPAGPQAAQAGATSMIDLSDGLLADLAHVATASSVAIDVQTSQVLVHQRLVEVASALGADARHWVLTGGEDHALAATFSDPAAVPQGWAVIGTVRRGGGVTVDGREYEKPPGWQHWR</sequence>
<comment type="similarity">
    <text evidence="1">Belongs to the thiamine-monophosphate kinase family.</text>
</comment>
<proteinExistence type="inferred from homology"/>
<dbReference type="PANTHER" id="PTHR30270">
    <property type="entry name" value="THIAMINE-MONOPHOSPHATE KINASE"/>
    <property type="match status" value="1"/>
</dbReference>
<keyword evidence="1" id="KW-0067">ATP-binding</keyword>
<organism evidence="3 4">
    <name type="scientific">Actinophytocola xinjiangensis</name>
    <dbReference type="NCBI Taxonomy" id="485602"/>
    <lineage>
        <taxon>Bacteria</taxon>
        <taxon>Bacillati</taxon>
        <taxon>Actinomycetota</taxon>
        <taxon>Actinomycetes</taxon>
        <taxon>Pseudonocardiales</taxon>
        <taxon>Pseudonocardiaceae</taxon>
    </lineage>
</organism>
<keyword evidence="1 3" id="KW-0418">Kinase</keyword>
<dbReference type="GO" id="GO:0009229">
    <property type="term" value="P:thiamine diphosphate biosynthetic process"/>
    <property type="evidence" value="ECO:0007669"/>
    <property type="project" value="UniProtKB-UniRule"/>
</dbReference>
<dbReference type="PANTHER" id="PTHR30270:SF0">
    <property type="entry name" value="THIAMINE-MONOPHOSPHATE KINASE"/>
    <property type="match status" value="1"/>
</dbReference>
<keyword evidence="1" id="KW-0460">Magnesium</keyword>
<comment type="pathway">
    <text evidence="1">Cofactor biosynthesis; thiamine diphosphate biosynthesis; thiamine diphosphate from thiamine phosphate: step 1/1.</text>
</comment>
<feature type="binding site" evidence="1">
    <location>
        <position position="58"/>
    </location>
    <ligand>
        <name>Mg(2+)</name>
        <dbReference type="ChEBI" id="CHEBI:18420"/>
        <label>2</label>
    </ligand>
</feature>
<comment type="caution">
    <text evidence="3">The sequence shown here is derived from an EMBL/GenBank/DDBJ whole genome shotgun (WGS) entry which is preliminary data.</text>
</comment>
<feature type="binding site" evidence="1">
    <location>
        <position position="160"/>
    </location>
    <ligand>
        <name>ATP</name>
        <dbReference type="ChEBI" id="CHEBI:30616"/>
    </ligand>
</feature>
<feature type="binding site" evidence="1">
    <location>
        <position position="225"/>
    </location>
    <ligand>
        <name>Mg(2+)</name>
        <dbReference type="ChEBI" id="CHEBI:18420"/>
        <label>5</label>
    </ligand>
</feature>
<comment type="caution">
    <text evidence="1">Lacks conserved residue(s) required for the propagation of feature annotation.</text>
</comment>
<dbReference type="PIRSF" id="PIRSF005303">
    <property type="entry name" value="Thiam_monoph_kin"/>
    <property type="match status" value="1"/>
</dbReference>
<name>A0A7Z0WJS3_9PSEU</name>
<feature type="binding site" evidence="1">
    <location>
        <position position="42"/>
    </location>
    <ligand>
        <name>Mg(2+)</name>
        <dbReference type="ChEBI" id="CHEBI:18420"/>
        <label>4</label>
    </ligand>
</feature>
<feature type="binding site" evidence="1">
    <location>
        <position position="56"/>
    </location>
    <ligand>
        <name>Mg(2+)</name>
        <dbReference type="ChEBI" id="CHEBI:18420"/>
        <label>4</label>
    </ligand>
</feature>
<feature type="binding site" evidence="1">
    <location>
        <position position="42"/>
    </location>
    <ligand>
        <name>Mg(2+)</name>
        <dbReference type="ChEBI" id="CHEBI:18420"/>
        <label>3</label>
    </ligand>
</feature>
<comment type="catalytic activity">
    <reaction evidence="1">
        <text>thiamine phosphate + ATP = thiamine diphosphate + ADP</text>
        <dbReference type="Rhea" id="RHEA:15913"/>
        <dbReference type="ChEBI" id="CHEBI:30616"/>
        <dbReference type="ChEBI" id="CHEBI:37575"/>
        <dbReference type="ChEBI" id="CHEBI:58937"/>
        <dbReference type="ChEBI" id="CHEBI:456216"/>
        <dbReference type="EC" id="2.7.4.16"/>
    </reaction>
</comment>
<keyword evidence="1" id="KW-0479">Metal-binding</keyword>
<keyword evidence="1" id="KW-0784">Thiamine biosynthesis</keyword>
<dbReference type="InterPro" id="IPR036921">
    <property type="entry name" value="PurM-like_N_sf"/>
</dbReference>
<feature type="binding site" evidence="1">
    <location>
        <position position="87"/>
    </location>
    <ligand>
        <name>Mg(2+)</name>
        <dbReference type="ChEBI" id="CHEBI:18420"/>
        <label>2</label>
    </ligand>
</feature>
<protein>
    <recommendedName>
        <fullName evidence="1">Thiamine-monophosphate kinase</fullName>
        <shortName evidence="1">TMP kinase</shortName>
        <shortName evidence="1">Thiamine-phosphate kinase</shortName>
        <ecNumber evidence="1">2.7.4.16</ecNumber>
    </recommendedName>
</protein>
<feature type="domain" description="PurM-like N-terminal" evidence="2">
    <location>
        <begin position="40"/>
        <end position="150"/>
    </location>
</feature>
<dbReference type="Gene3D" id="3.30.1330.10">
    <property type="entry name" value="PurM-like, N-terminal domain"/>
    <property type="match status" value="1"/>
</dbReference>
<feature type="binding site" evidence="1">
    <location>
        <position position="135"/>
    </location>
    <ligand>
        <name>Mg(2+)</name>
        <dbReference type="ChEBI" id="CHEBI:18420"/>
        <label>1</label>
    </ligand>
</feature>
<dbReference type="AlphaFoldDB" id="A0A7Z0WJS3"/>
<dbReference type="CDD" id="cd02194">
    <property type="entry name" value="ThiL"/>
    <property type="match status" value="1"/>
</dbReference>
<dbReference type="NCBIfam" id="TIGR01379">
    <property type="entry name" value="thiL"/>
    <property type="match status" value="1"/>
</dbReference>
<feature type="binding site" evidence="1">
    <location>
        <position position="224"/>
    </location>
    <ligand>
        <name>ATP</name>
        <dbReference type="ChEBI" id="CHEBI:30616"/>
    </ligand>
</feature>
<comment type="miscellaneous">
    <text evidence="1">Reaction mechanism of ThiL seems to utilize a direct, inline transfer of the gamma-phosphate of ATP to TMP rather than a phosphorylated enzyme intermediate.</text>
</comment>
<feature type="binding site" evidence="1">
    <location>
        <position position="58"/>
    </location>
    <ligand>
        <name>Mg(2+)</name>
        <dbReference type="ChEBI" id="CHEBI:18420"/>
        <label>1</label>
    </ligand>
</feature>
<dbReference type="UniPathway" id="UPA00060">
    <property type="reaction ID" value="UER00142"/>
</dbReference>
<dbReference type="GO" id="GO:0005524">
    <property type="term" value="F:ATP binding"/>
    <property type="evidence" value="ECO:0007669"/>
    <property type="project" value="UniProtKB-UniRule"/>
</dbReference>
<keyword evidence="4" id="KW-1185">Reference proteome</keyword>
<feature type="binding site" evidence="1">
    <location>
        <position position="87"/>
    </location>
    <ligand>
        <name>Mg(2+)</name>
        <dbReference type="ChEBI" id="CHEBI:18420"/>
        <label>4</label>
    </ligand>
</feature>
<evidence type="ECO:0000259" key="2">
    <source>
        <dbReference type="Pfam" id="PF00586"/>
    </source>
</evidence>
<feature type="binding site" evidence="1">
    <location>
        <begin position="134"/>
        <end position="135"/>
    </location>
    <ligand>
        <name>ATP</name>
        <dbReference type="ChEBI" id="CHEBI:30616"/>
    </ligand>
</feature>
<dbReference type="HAMAP" id="MF_02128">
    <property type="entry name" value="TMP_kinase"/>
    <property type="match status" value="1"/>
</dbReference>
<feature type="binding site" evidence="1">
    <location>
        <position position="87"/>
    </location>
    <ligand>
        <name>Mg(2+)</name>
        <dbReference type="ChEBI" id="CHEBI:18420"/>
        <label>3</label>
    </ligand>
</feature>